<dbReference type="AlphaFoldDB" id="A0A7Z2GK63"/>
<protein>
    <submittedName>
        <fullName evidence="2">Uncharacterized protein</fullName>
    </submittedName>
</protein>
<reference evidence="2 3" key="1">
    <citation type="submission" date="2019-12" db="EMBL/GenBank/DDBJ databases">
        <title>Paraburkholderia acidiphila 7Q-K02 sp. nov and Paraburkholderia acidisoli DHF22 sp. nov., two strains isolated from forest soil.</title>
        <authorList>
            <person name="Gao Z."/>
            <person name="Qiu L."/>
        </authorList>
    </citation>
    <scope>NUCLEOTIDE SEQUENCE [LARGE SCALE GENOMIC DNA]</scope>
    <source>
        <strain evidence="2 3">DHF22</strain>
    </source>
</reference>
<dbReference type="Proteomes" id="UP000433577">
    <property type="component" value="Chromosome 2"/>
</dbReference>
<evidence type="ECO:0000313" key="3">
    <source>
        <dbReference type="Proteomes" id="UP000433577"/>
    </source>
</evidence>
<evidence type="ECO:0000256" key="1">
    <source>
        <dbReference type="SAM" id="MobiDB-lite"/>
    </source>
</evidence>
<proteinExistence type="predicted"/>
<keyword evidence="3" id="KW-1185">Reference proteome</keyword>
<dbReference type="EMBL" id="CP046914">
    <property type="protein sequence ID" value="QGZ63312.1"/>
    <property type="molecule type" value="Genomic_DNA"/>
</dbReference>
<dbReference type="OrthoDB" id="6305173at2"/>
<feature type="region of interest" description="Disordered" evidence="1">
    <location>
        <begin position="63"/>
        <end position="82"/>
    </location>
</feature>
<gene>
    <name evidence="2" type="ORF">FAZ98_16045</name>
</gene>
<evidence type="ECO:0000313" key="2">
    <source>
        <dbReference type="EMBL" id="QGZ63312.1"/>
    </source>
</evidence>
<accession>A0A7Z2GK63</accession>
<dbReference type="RefSeq" id="WP_158952305.1">
    <property type="nucleotide sequence ID" value="NZ_CP046914.1"/>
</dbReference>
<organism evidence="2 3">
    <name type="scientific">Paraburkholderia acidisoli</name>
    <dbReference type="NCBI Taxonomy" id="2571748"/>
    <lineage>
        <taxon>Bacteria</taxon>
        <taxon>Pseudomonadati</taxon>
        <taxon>Pseudomonadota</taxon>
        <taxon>Betaproteobacteria</taxon>
        <taxon>Burkholderiales</taxon>
        <taxon>Burkholderiaceae</taxon>
        <taxon>Paraburkholderia</taxon>
    </lineage>
</organism>
<dbReference type="KEGG" id="pacs:FAZ98_16045"/>
<sequence>MTVYLHGEPGVAVVWLASYEAAGAEERAAAAWADRQEKKRGLRARWLAWLGPVVLRCDALQMRTAPSESNSRRAGGLGDEPI</sequence>
<name>A0A7Z2GK63_9BURK</name>